<feature type="domain" description="BIG2" evidence="2">
    <location>
        <begin position="20"/>
        <end position="109"/>
    </location>
</feature>
<dbReference type="Pfam" id="PF16640">
    <property type="entry name" value="Big_3_5"/>
    <property type="match status" value="1"/>
</dbReference>
<dbReference type="InterPro" id="IPR008964">
    <property type="entry name" value="Invasin/intimin_cell_adhesion"/>
</dbReference>
<name>A0AAU7CY01_9BACT</name>
<sequence>MKNFLLFILLFLTPLAYAKKITGLALNYQAATLQTGSSFQFSATCTYADDSTDDCSAAGGVTWSTSRTSALTVSNTGLATWVTGPAAGVYDYGYVIVTAGTLNDRATVYGQHIGDTWYQYPTPDYRNYSTLNVVIGSTVTIGSGVEVNRTDTSVTGEPFQNSCNWSSSDPTKATVDRHGQVTALAAGIVTITCGREGNGVFGDSSMNGWQAPGNIITLNVVTGGTGNQTWYVRPDGGSIYNASTSPAGLCDGQSNLPAIGAKAHHCAVDNLRDLWADGVNPYQEQWVISGGDTVIVAPTAAGVGYNMNLDAASPYQNTNPGPSFTPINCNGDPNCTMPPIPSGTAGNHTKILGANYANCHSDSAKTQLNVSYAGFAGINVADSQFVDVACFEITDKAQCAVDGVFNNACNNDGSNWGKYGISSTALASQVNFSDIFIHGVAQEAWIGATGVGVVLDHVHIKGVPFGGIDMDDAPWGSSNISVAGGLTMNYSTTEFVGCVEEYPVVHNYPYIECRDQNTGAYGDGLGTGSTVGAWSFDHDLWFANFQDGLDLLHSGMQTLSVTNSQSIANDGQSYKIGSADTVVFRNNLSIVNCARIGSVFGDEPASAIVPGVNLCRAAGDGLVFHFTDLGSYTVQSNTFIGYNATPFDLICEDAWDFCSGASSVFQDNVVLGYTNPAYNQGIAPGLFYTETGHGQVYPANYGWSVRDHNLYYGIRPEWCPLPLQIGETCNTASPSFTGQPSSPISADSQLDNFDFTPSTSSPLVGKGLTIPGLLTDIFGLPRSHPPSIGAVDASDGTNGPAPNASQVALAVNPNTINVSQVVVMTATTTAVDGVVPTGTISFLNGSSPLGTATLDTSGVATLSLSSLAAGTYAVTASYSGDTSYAAAVSSAVALTVNSSTTPPPITTTPPPVTTTPPPVTTTPPPITTTPPPVTATPADLSIQIGQPTYGFNVIPGSTRRIFATVTNGTTNQVVWSVKSGSAQISSTSGSWIDVTAPTAGSSCSYTGTSASYGVKSATEFTIEAASADDKTKTTSATFNVCKPAVEVSVVPFYRALYSNQPADVQSLVLGSTNQNVHWAITSQPSGGDGKLTDSTSRDTLFTGTVPGRYQLTATSVANTGVSATAIMYVTGHEIPYRVTPNQTEPVDCTVDPSMLGTVYEVGPSQAFKTIASVPFSTMAPGSTVRLHNEDTTGLHPTVYHEYLEISQPATAAQPFRMCGVPDAIGDLPIIDGANATGQPGTSNDPTGYGLLTIHNSNSFAYWPKFVAAQYVVIEGIQFRNAKPGYSYGSKQKWQNSAACIHIREVQNAAFVGNDIGNCGNGVLSDFNSNGGWGSSDLNILWEGNHIHNSGISGSNLDHQMYLQSWGNIVQLNRIDNYTKGALGANIKSRGLQDIFRYNYLGDGAQREMDLVDVKDAPAYMSFAGFLSGGANSFHALYRNDSYPANQIAAEQEAWNSHYVYGNIYENSTSAAPIHFSMDTSGGELARKGSLYWYNNTFYEKGCSNCSANLWTLFDTTGGNSTYYPQAEFPTVQAYNNIIWMDSTTNPDFEWNNYSAFIGMGGGNTLPSNWGSDLMTGGAGSGWNNTSTTDAYQNSQLLDLHVTGFDTSDIATTGSIPFDQNSWALANQIAVTQSVPSAVCEMPTRFAYLPNLGYAVPRLSTPNVGATDTVAETAALINQTSGSGQYNTSNCH</sequence>
<organism evidence="3">
    <name type="scientific">Edaphobacter paludis</name>
    <dbReference type="NCBI Taxonomy" id="3035702"/>
    <lineage>
        <taxon>Bacteria</taxon>
        <taxon>Pseudomonadati</taxon>
        <taxon>Acidobacteriota</taxon>
        <taxon>Terriglobia</taxon>
        <taxon>Terriglobales</taxon>
        <taxon>Acidobacteriaceae</taxon>
        <taxon>Edaphobacter</taxon>
    </lineage>
</organism>
<dbReference type="Pfam" id="PF02368">
    <property type="entry name" value="Big_2"/>
    <property type="match status" value="1"/>
</dbReference>
<dbReference type="InterPro" id="IPR013783">
    <property type="entry name" value="Ig-like_fold"/>
</dbReference>
<evidence type="ECO:0000313" key="4">
    <source>
        <dbReference type="EMBL" id="XBH13806.1"/>
    </source>
</evidence>
<reference evidence="3" key="1">
    <citation type="submission" date="2023-03" db="EMBL/GenBank/DDBJ databases">
        <title>Edaphobacter sp.</title>
        <authorList>
            <person name="Huber K.J."/>
            <person name="Papendorf J."/>
            <person name="Pilke C."/>
            <person name="Bunk B."/>
            <person name="Sproeer C."/>
            <person name="Pester M."/>
        </authorList>
    </citation>
    <scope>NUCLEOTIDE SEQUENCE</scope>
    <source>
        <strain evidence="3">DSM 109919</strain>
        <strain evidence="4">DSM 109920</strain>
    </source>
</reference>
<dbReference type="Gene3D" id="2.60.40.10">
    <property type="entry name" value="Immunoglobulins"/>
    <property type="match status" value="1"/>
</dbReference>
<dbReference type="EMBL" id="CP121194">
    <property type="protein sequence ID" value="XBH10369.1"/>
    <property type="molecule type" value="Genomic_DNA"/>
</dbReference>
<dbReference type="RefSeq" id="WP_348267876.1">
    <property type="nucleotide sequence ID" value="NZ_CP121194.1"/>
</dbReference>
<accession>A0AAU7D8V6</accession>
<proteinExistence type="predicted"/>
<feature type="region of interest" description="Disordered" evidence="1">
    <location>
        <begin position="899"/>
        <end position="934"/>
    </location>
</feature>
<dbReference type="KEGG" id="epl:P4G45_01215"/>
<evidence type="ECO:0000259" key="2">
    <source>
        <dbReference type="SMART" id="SM00635"/>
    </source>
</evidence>
<dbReference type="InterPro" id="IPR032109">
    <property type="entry name" value="Big_3_5"/>
</dbReference>
<dbReference type="EMBL" id="CP121195">
    <property type="protein sequence ID" value="XBH13806.1"/>
    <property type="molecule type" value="Genomic_DNA"/>
</dbReference>
<dbReference type="InterPro" id="IPR003343">
    <property type="entry name" value="Big_2"/>
</dbReference>
<feature type="compositionally biased region" description="Pro residues" evidence="1">
    <location>
        <begin position="901"/>
        <end position="934"/>
    </location>
</feature>
<protein>
    <submittedName>
        <fullName evidence="3">Ig-like domain repeat protein</fullName>
    </submittedName>
</protein>
<dbReference type="Gene3D" id="2.60.40.1080">
    <property type="match status" value="2"/>
</dbReference>
<evidence type="ECO:0000313" key="3">
    <source>
        <dbReference type="EMBL" id="XBH10369.1"/>
    </source>
</evidence>
<gene>
    <name evidence="3" type="ORF">P4G45_01215</name>
    <name evidence="4" type="ORF">P8936_01225</name>
</gene>
<evidence type="ECO:0000256" key="1">
    <source>
        <dbReference type="SAM" id="MobiDB-lite"/>
    </source>
</evidence>
<dbReference type="InterPro" id="IPR011050">
    <property type="entry name" value="Pectin_lyase_fold/virulence"/>
</dbReference>
<dbReference type="SUPFAM" id="SSF49373">
    <property type="entry name" value="Invasin/intimin cell-adhesion fragments"/>
    <property type="match status" value="1"/>
</dbReference>
<feature type="domain" description="BIG2" evidence="2">
    <location>
        <begin position="133"/>
        <end position="211"/>
    </location>
</feature>
<accession>A0AAU7CY01</accession>
<dbReference type="SUPFAM" id="SSF51126">
    <property type="entry name" value="Pectin lyase-like"/>
    <property type="match status" value="1"/>
</dbReference>
<dbReference type="SMART" id="SM00635">
    <property type="entry name" value="BID_2"/>
    <property type="match status" value="2"/>
</dbReference>